<evidence type="ECO:0008006" key="3">
    <source>
        <dbReference type="Google" id="ProtNLM"/>
    </source>
</evidence>
<dbReference type="Proteomes" id="UP000012047">
    <property type="component" value="Unassembled WGS sequence"/>
</dbReference>
<dbReference type="HOGENOM" id="CLU_1583027_0_0_6"/>
<dbReference type="Gene3D" id="3.40.1760.10">
    <property type="entry name" value="YfbM-like super family"/>
    <property type="match status" value="1"/>
</dbReference>
<dbReference type="EMBL" id="GG704969">
    <property type="protein sequence ID" value="EEY95240.1"/>
    <property type="molecule type" value="Genomic_DNA"/>
</dbReference>
<organism evidence="1 2">
    <name type="scientific">Acinetobacter johnsonii SH046</name>
    <dbReference type="NCBI Taxonomy" id="575586"/>
    <lineage>
        <taxon>Bacteria</taxon>
        <taxon>Pseudomonadati</taxon>
        <taxon>Pseudomonadota</taxon>
        <taxon>Gammaproteobacteria</taxon>
        <taxon>Moraxellales</taxon>
        <taxon>Moraxellaceae</taxon>
        <taxon>Acinetobacter</taxon>
    </lineage>
</organism>
<accession>D0SFK6</accession>
<dbReference type="Pfam" id="PF08974">
    <property type="entry name" value="DUF1877"/>
    <property type="match status" value="1"/>
</dbReference>
<dbReference type="AlphaFoldDB" id="D0SFK6"/>
<dbReference type="InterPro" id="IPR015068">
    <property type="entry name" value="DUF1877"/>
</dbReference>
<dbReference type="eggNOG" id="ENOG5031S04">
    <property type="taxonomic scope" value="Bacteria"/>
</dbReference>
<evidence type="ECO:0000313" key="1">
    <source>
        <dbReference type="EMBL" id="EEY95240.1"/>
    </source>
</evidence>
<proteinExistence type="predicted"/>
<dbReference type="SUPFAM" id="SSF111069">
    <property type="entry name" value="Hypothetical protein yfbM"/>
    <property type="match status" value="1"/>
</dbReference>
<gene>
    <name evidence="1" type="ORF">HMPREF0016_02629</name>
</gene>
<dbReference type="InterPro" id="IPR035944">
    <property type="entry name" value="YfbM-like_sf"/>
</dbReference>
<reference evidence="2" key="1">
    <citation type="journal article" date="2012" name="PLoS ONE">
        <title>The success of Acinetobacter species; genetic, metabolic and virulence attributes.</title>
        <authorList>
            <person name="Peleg A.Y."/>
            <person name="de Breij A."/>
            <person name="Adams M.D."/>
            <person name="Cerqueira G.M."/>
            <person name="Mocali S."/>
            <person name="Galardini M."/>
            <person name="Nibbering P.H."/>
            <person name="Earl A.M."/>
            <person name="Ward D.V."/>
            <person name="Paterson D.L."/>
            <person name="Seifert H."/>
            <person name="Dijkshoorn L."/>
        </authorList>
    </citation>
    <scope>NUCLEOTIDE SEQUENCE [LARGE SCALE GENOMIC DNA]</scope>
    <source>
        <strain evidence="2">SH046</strain>
    </source>
</reference>
<sequence>MQSNNNKSSHMDTLLLGIPPNALETLILESISVDDVLNSEHIESHLLLGKNWKILQTLLEGSFKSGTSLLALSLQAEHHLAERQKQLTEVRYNTAVRVVEVQEALAKLDIEDFKKHMQTNCLKRLEQEHGIQTESIELQFAELSLVFAQLRNFYEHAAKHTYAVISVTSDNLVPTSLI</sequence>
<evidence type="ECO:0000313" key="2">
    <source>
        <dbReference type="Proteomes" id="UP000012047"/>
    </source>
</evidence>
<protein>
    <recommendedName>
        <fullName evidence="3">DUF1877 family protein</fullName>
    </recommendedName>
</protein>
<name>D0SFK6_ACIJO</name>